<reference evidence="4" key="1">
    <citation type="journal article" date="2019" name="Int. J. Syst. Evol. Microbiol.">
        <title>The Global Catalogue of Microorganisms (GCM) 10K type strain sequencing project: providing services to taxonomists for standard genome sequencing and annotation.</title>
        <authorList>
            <consortium name="The Broad Institute Genomics Platform"/>
            <consortium name="The Broad Institute Genome Sequencing Center for Infectious Disease"/>
            <person name="Wu L."/>
            <person name="Ma J."/>
        </authorList>
    </citation>
    <scope>NUCLEOTIDE SEQUENCE [LARGE SCALE GENOMIC DNA]</scope>
    <source>
        <strain evidence="4">JCM 13250</strain>
    </source>
</reference>
<dbReference type="PANTHER" id="PTHR43428">
    <property type="entry name" value="ARSENATE REDUCTASE"/>
    <property type="match status" value="1"/>
</dbReference>
<dbReference type="RefSeq" id="WP_344136176.1">
    <property type="nucleotide sequence ID" value="NZ_BAAALT010000177.1"/>
</dbReference>
<evidence type="ECO:0000256" key="1">
    <source>
        <dbReference type="ARBA" id="ARBA00022849"/>
    </source>
</evidence>
<accession>A0ABP4YK35</accession>
<dbReference type="PANTHER" id="PTHR43428:SF1">
    <property type="entry name" value="ARSENATE REDUCTASE"/>
    <property type="match status" value="1"/>
</dbReference>
<comment type="caution">
    <text evidence="3">The sequence shown here is derived from an EMBL/GenBank/DDBJ whole genome shotgun (WGS) entry which is preliminary data.</text>
</comment>
<organism evidence="3 4">
    <name type="scientific">Luedemannella flava</name>
    <dbReference type="NCBI Taxonomy" id="349316"/>
    <lineage>
        <taxon>Bacteria</taxon>
        <taxon>Bacillati</taxon>
        <taxon>Actinomycetota</taxon>
        <taxon>Actinomycetes</taxon>
        <taxon>Micromonosporales</taxon>
        <taxon>Micromonosporaceae</taxon>
        <taxon>Luedemannella</taxon>
    </lineage>
</organism>
<proteinExistence type="predicted"/>
<dbReference type="SMART" id="SM00226">
    <property type="entry name" value="LMWPc"/>
    <property type="match status" value="1"/>
</dbReference>
<protein>
    <submittedName>
        <fullName evidence="3">Protein-tyrosine-phosphatase</fullName>
    </submittedName>
</protein>
<dbReference type="InterPro" id="IPR023485">
    <property type="entry name" value="Ptyr_pPase"/>
</dbReference>
<dbReference type="EMBL" id="BAAALT010000177">
    <property type="protein sequence ID" value="GAA1820906.1"/>
    <property type="molecule type" value="Genomic_DNA"/>
</dbReference>
<gene>
    <name evidence="3" type="ORF">GCM10009682_46360</name>
</gene>
<feature type="domain" description="Phosphotyrosine protein phosphatase I" evidence="2">
    <location>
        <begin position="1"/>
        <end position="186"/>
    </location>
</feature>
<dbReference type="Proteomes" id="UP001500218">
    <property type="component" value="Unassembled WGS sequence"/>
</dbReference>
<dbReference type="InterPro" id="IPR036196">
    <property type="entry name" value="Ptyr_pPase_sf"/>
</dbReference>
<name>A0ABP4YK35_9ACTN</name>
<keyword evidence="1" id="KW-0059">Arsenical resistance</keyword>
<evidence type="ECO:0000313" key="3">
    <source>
        <dbReference type="EMBL" id="GAA1820906.1"/>
    </source>
</evidence>
<evidence type="ECO:0000259" key="2">
    <source>
        <dbReference type="SMART" id="SM00226"/>
    </source>
</evidence>
<keyword evidence="4" id="KW-1185">Reference proteome</keyword>
<sequence length="203" mass="21534">MRILFVCHANLCRSPIAERLLRLAIGTRPGLAEVGVTAASAGTHARAETAMHPLAAEALWEMGADTGGFATRRVHAGMLARADLVLTAAREQRAACVTLAPDSLRRTFTLRQFARLTGEVDAARVHAAEPARRLGVLVDEVHRTRGGAQPVPAEEDDVPDPVGRPAADMYACATLIQASLHPMLCLLADAPGAHTLATPPHPR</sequence>
<dbReference type="Pfam" id="PF01451">
    <property type="entry name" value="LMWPc"/>
    <property type="match status" value="1"/>
</dbReference>
<dbReference type="SUPFAM" id="SSF52788">
    <property type="entry name" value="Phosphotyrosine protein phosphatases I"/>
    <property type="match status" value="1"/>
</dbReference>
<evidence type="ECO:0000313" key="4">
    <source>
        <dbReference type="Proteomes" id="UP001500218"/>
    </source>
</evidence>
<dbReference type="Gene3D" id="3.40.50.2300">
    <property type="match status" value="1"/>
</dbReference>